<dbReference type="SUPFAM" id="SSF55718">
    <property type="entry name" value="SCP-like"/>
    <property type="match status" value="1"/>
</dbReference>
<organism evidence="2 3">
    <name type="scientific">Modestobacter versicolor</name>
    <dbReference type="NCBI Taxonomy" id="429133"/>
    <lineage>
        <taxon>Bacteria</taxon>
        <taxon>Bacillati</taxon>
        <taxon>Actinomycetota</taxon>
        <taxon>Actinomycetes</taxon>
        <taxon>Geodermatophilales</taxon>
        <taxon>Geodermatophilaceae</taxon>
        <taxon>Modestobacter</taxon>
    </lineage>
</organism>
<protein>
    <submittedName>
        <fullName evidence="2">Putative acetyltransferase</fullName>
    </submittedName>
</protein>
<feature type="domain" description="N-acetyltransferase" evidence="1">
    <location>
        <begin position="3"/>
        <end position="144"/>
    </location>
</feature>
<reference evidence="2 3" key="1">
    <citation type="submission" date="2020-08" db="EMBL/GenBank/DDBJ databases">
        <title>Sequencing the genomes of 1000 actinobacteria strains.</title>
        <authorList>
            <person name="Klenk H.-P."/>
        </authorList>
    </citation>
    <scope>NUCLEOTIDE SEQUENCE [LARGE SCALE GENOMIC DNA]</scope>
    <source>
        <strain evidence="2 3">DSM 16678</strain>
    </source>
</reference>
<dbReference type="Gene3D" id="3.40.630.30">
    <property type="match status" value="2"/>
</dbReference>
<sequence length="394" mass="41094">MTLTVRALATDELAGAWELGRLAFGGPAEAPASALRDVPGVTRFGAFDDAGRLIGKITDLPHEHWWGGRRVVSAGVSGVAVRPESRGGGVARTLLGALLAHARERGAAISTLHPTVSDVYRAAGWEVAGTLDAVDLDTAGLPRPRGDGAVDLTPGGPADLPRVTDLYQQVARVHDGLLTRRGGFFDEPHEGPLPRDVDAVTLAEVEGELTGALLLGRGRGYGTDARLDVHTLLARDPATARALVGVLAGWRTVTRTVRVPLLAGDAFSAVLPLERADARSGQPWMHRPVDVVRAVGTRGWPAHVRGRVAFRLTDALAPWNDGAWELTVEDGAGTLARAAAEPDLTLDVRGFAVLYCGAATGRAAAQAGLAGGNGDPAALDLLASGPPARLLDYF</sequence>
<gene>
    <name evidence="2" type="ORF">FHX36_003227</name>
</gene>
<dbReference type="SUPFAM" id="SSF55729">
    <property type="entry name" value="Acyl-CoA N-acyltransferases (Nat)"/>
    <property type="match status" value="1"/>
</dbReference>
<dbReference type="Gene3D" id="3.30.1050.10">
    <property type="entry name" value="SCP2 sterol-binding domain"/>
    <property type="match status" value="1"/>
</dbReference>
<dbReference type="EMBL" id="JACIBU010000001">
    <property type="protein sequence ID" value="MBB3677492.1"/>
    <property type="molecule type" value="Genomic_DNA"/>
</dbReference>
<name>A0A839Y829_9ACTN</name>
<dbReference type="InterPro" id="IPR016181">
    <property type="entry name" value="Acyl_CoA_acyltransferase"/>
</dbReference>
<dbReference type="Pfam" id="PF13530">
    <property type="entry name" value="SCP2_2"/>
    <property type="match status" value="1"/>
</dbReference>
<dbReference type="GO" id="GO:0030649">
    <property type="term" value="P:aminoglycoside antibiotic catabolic process"/>
    <property type="evidence" value="ECO:0007669"/>
    <property type="project" value="TreeGrafter"/>
</dbReference>
<keyword evidence="2" id="KW-0808">Transferase</keyword>
<dbReference type="PROSITE" id="PS51186">
    <property type="entry name" value="GNAT"/>
    <property type="match status" value="1"/>
</dbReference>
<evidence type="ECO:0000259" key="1">
    <source>
        <dbReference type="PROSITE" id="PS51186"/>
    </source>
</evidence>
<comment type="caution">
    <text evidence="2">The sequence shown here is derived from an EMBL/GenBank/DDBJ whole genome shotgun (WGS) entry which is preliminary data.</text>
</comment>
<dbReference type="InterPro" id="IPR000182">
    <property type="entry name" value="GNAT_dom"/>
</dbReference>
<dbReference type="InterPro" id="IPR036527">
    <property type="entry name" value="SCP2_sterol-bd_dom_sf"/>
</dbReference>
<evidence type="ECO:0000313" key="3">
    <source>
        <dbReference type="Proteomes" id="UP000580718"/>
    </source>
</evidence>
<accession>A0A839Y829</accession>
<dbReference type="InterPro" id="IPR025559">
    <property type="entry name" value="Eis_dom"/>
</dbReference>
<dbReference type="GO" id="GO:0034069">
    <property type="term" value="F:aminoglycoside N-acetyltransferase activity"/>
    <property type="evidence" value="ECO:0007669"/>
    <property type="project" value="TreeGrafter"/>
</dbReference>
<dbReference type="CDD" id="cd04301">
    <property type="entry name" value="NAT_SF"/>
    <property type="match status" value="1"/>
</dbReference>
<dbReference type="Proteomes" id="UP000580718">
    <property type="component" value="Unassembled WGS sequence"/>
</dbReference>
<dbReference type="PANTHER" id="PTHR37817">
    <property type="entry name" value="N-ACETYLTRANSFERASE EIS"/>
    <property type="match status" value="1"/>
</dbReference>
<dbReference type="AlphaFoldDB" id="A0A839Y829"/>
<evidence type="ECO:0000313" key="2">
    <source>
        <dbReference type="EMBL" id="MBB3677492.1"/>
    </source>
</evidence>
<dbReference type="Pfam" id="PF13527">
    <property type="entry name" value="Acetyltransf_9"/>
    <property type="match status" value="1"/>
</dbReference>
<dbReference type="InterPro" id="IPR051554">
    <property type="entry name" value="Acetyltransferase_Eis"/>
</dbReference>
<proteinExistence type="predicted"/>
<dbReference type="RefSeq" id="WP_343056638.1">
    <property type="nucleotide sequence ID" value="NZ_JACIBU010000001.1"/>
</dbReference>
<dbReference type="PANTHER" id="PTHR37817:SF1">
    <property type="entry name" value="N-ACETYLTRANSFERASE EIS"/>
    <property type="match status" value="1"/>
</dbReference>